<feature type="domain" description="BSD" evidence="2">
    <location>
        <begin position="209"/>
        <end position="261"/>
    </location>
</feature>
<dbReference type="InterPro" id="IPR005607">
    <property type="entry name" value="BSD_dom"/>
</dbReference>
<evidence type="ECO:0000259" key="2">
    <source>
        <dbReference type="PROSITE" id="PS50858"/>
    </source>
</evidence>
<evidence type="ECO:0000313" key="3">
    <source>
        <dbReference type="Proteomes" id="UP000887566"/>
    </source>
</evidence>
<dbReference type="GO" id="GO:0045202">
    <property type="term" value="C:synapse"/>
    <property type="evidence" value="ECO:0007669"/>
    <property type="project" value="TreeGrafter"/>
</dbReference>
<dbReference type="PROSITE" id="PS50858">
    <property type="entry name" value="BSD"/>
    <property type="match status" value="1"/>
</dbReference>
<dbReference type="SUPFAM" id="SSF140383">
    <property type="entry name" value="BSD domain-like"/>
    <property type="match status" value="1"/>
</dbReference>
<dbReference type="InterPro" id="IPR035925">
    <property type="entry name" value="BSD_dom_sf"/>
</dbReference>
<dbReference type="GO" id="GO:0038203">
    <property type="term" value="P:TORC2 signaling"/>
    <property type="evidence" value="ECO:0007669"/>
    <property type="project" value="TreeGrafter"/>
</dbReference>
<organism evidence="3 4">
    <name type="scientific">Plectus sambesii</name>
    <dbReference type="NCBI Taxonomy" id="2011161"/>
    <lineage>
        <taxon>Eukaryota</taxon>
        <taxon>Metazoa</taxon>
        <taxon>Ecdysozoa</taxon>
        <taxon>Nematoda</taxon>
        <taxon>Chromadorea</taxon>
        <taxon>Plectida</taxon>
        <taxon>Plectina</taxon>
        <taxon>Plectoidea</taxon>
        <taxon>Plectidae</taxon>
        <taxon>Plectus</taxon>
    </lineage>
</organism>
<reference evidence="4" key="1">
    <citation type="submission" date="2022-11" db="UniProtKB">
        <authorList>
            <consortium name="WormBaseParasite"/>
        </authorList>
    </citation>
    <scope>IDENTIFICATION</scope>
</reference>
<feature type="region of interest" description="Disordered" evidence="1">
    <location>
        <begin position="271"/>
        <end position="291"/>
    </location>
</feature>
<dbReference type="GO" id="GO:0048172">
    <property type="term" value="P:regulation of short-term neuronal synaptic plasticity"/>
    <property type="evidence" value="ECO:0007669"/>
    <property type="project" value="TreeGrafter"/>
</dbReference>
<dbReference type="PANTHER" id="PTHR16019">
    <property type="entry name" value="SYNAPSE-ASSOCIATED PROTEIN"/>
    <property type="match status" value="1"/>
</dbReference>
<feature type="compositionally biased region" description="Basic and acidic residues" evidence="1">
    <location>
        <begin position="58"/>
        <end position="83"/>
    </location>
</feature>
<dbReference type="WBParaSite" id="PSAMB.scaffold776size41489.g8677.t1">
    <property type="protein sequence ID" value="PSAMB.scaffold776size41489.g8677.t1"/>
    <property type="gene ID" value="PSAMB.scaffold776size41489.g8677"/>
</dbReference>
<dbReference type="SMART" id="SM00751">
    <property type="entry name" value="BSD"/>
    <property type="match status" value="1"/>
</dbReference>
<dbReference type="GO" id="GO:0005634">
    <property type="term" value="C:nucleus"/>
    <property type="evidence" value="ECO:0007669"/>
    <property type="project" value="TreeGrafter"/>
</dbReference>
<feature type="region of interest" description="Disordered" evidence="1">
    <location>
        <begin position="373"/>
        <end position="407"/>
    </location>
</feature>
<feature type="region of interest" description="Disordered" evidence="1">
    <location>
        <begin position="40"/>
        <end position="92"/>
    </location>
</feature>
<dbReference type="Pfam" id="PF03909">
    <property type="entry name" value="BSD"/>
    <property type="match status" value="1"/>
</dbReference>
<dbReference type="GO" id="GO:0005794">
    <property type="term" value="C:Golgi apparatus"/>
    <property type="evidence" value="ECO:0007669"/>
    <property type="project" value="TreeGrafter"/>
</dbReference>
<keyword evidence="3" id="KW-1185">Reference proteome</keyword>
<dbReference type="InterPro" id="IPR051494">
    <property type="entry name" value="BSD_domain-containing"/>
</dbReference>
<feature type="compositionally biased region" description="Basic and acidic residues" evidence="1">
    <location>
        <begin position="271"/>
        <end position="280"/>
    </location>
</feature>
<dbReference type="Proteomes" id="UP000887566">
    <property type="component" value="Unplaced"/>
</dbReference>
<accession>A0A914XF37</accession>
<sequence length="407" mass="45048">MAMMQNVSSWFGNVSKQVTNLVYIQSPEVDDAIRAQEAEAAAGVDNMASQESATMEQPMKKEEGEKKEEKEQKKAEEGVKEEASATENATHELAGIDLDDVSRKAMDAAKSLGSSIFSFAKEATKTATKTATDTAKSLKTTADKTLLGDFQSEQQKFADELERKKMASQTAVAAVAPWIGYQEEALMKKQILTLSLDSRNFLRDPPGGIQFNFDFEQMNAVAMATLEEDPNLRKMRFQLVPKQVAEERFWRNYFYRVSLIKQSANLSSMSRETEVEKRAEQASTSSADQMAIGQPLLDTKDADESAVVGSPISPSADFLSDAEAPYVSEEELARVREQLGIAASKANQSGDGGGEQWEKEILADLNDYELVTQQTGKSEEEWEDEISKLLETEDIPEKEEAKADEPE</sequence>
<evidence type="ECO:0000313" key="4">
    <source>
        <dbReference type="WBParaSite" id="PSAMB.scaffold776size41489.g8677.t1"/>
    </source>
</evidence>
<proteinExistence type="predicted"/>
<feature type="compositionally biased region" description="Basic and acidic residues" evidence="1">
    <location>
        <begin position="398"/>
        <end position="407"/>
    </location>
</feature>
<dbReference type="PANTHER" id="PTHR16019:SF6">
    <property type="entry name" value="SYNAPSE-ASSOCIATED PROTEIN 1"/>
    <property type="match status" value="1"/>
</dbReference>
<protein>
    <submittedName>
        <fullName evidence="4">BSD domain-containing protein</fullName>
    </submittedName>
</protein>
<name>A0A914XF37_9BILA</name>
<evidence type="ECO:0000256" key="1">
    <source>
        <dbReference type="SAM" id="MobiDB-lite"/>
    </source>
</evidence>
<dbReference type="Gene3D" id="1.10.3970.10">
    <property type="entry name" value="BSD domain"/>
    <property type="match status" value="1"/>
</dbReference>
<dbReference type="AlphaFoldDB" id="A0A914XF37"/>